<evidence type="ECO:0000313" key="5">
    <source>
        <dbReference type="Proteomes" id="UP000189670"/>
    </source>
</evidence>
<dbReference type="GO" id="GO:0005829">
    <property type="term" value="C:cytosol"/>
    <property type="evidence" value="ECO:0007669"/>
    <property type="project" value="TreeGrafter"/>
</dbReference>
<feature type="domain" description="CobQ/CobB/MinD/ParA nucleotide binding" evidence="3">
    <location>
        <begin position="7"/>
        <end position="226"/>
    </location>
</feature>
<dbReference type="Proteomes" id="UP000189670">
    <property type="component" value="Unassembled WGS sequence"/>
</dbReference>
<dbReference type="PANTHER" id="PTHR43384:SF6">
    <property type="entry name" value="SEPTUM SITE-DETERMINING PROTEIN MIND HOMOLOG, CHLOROPLASTIC"/>
    <property type="match status" value="1"/>
</dbReference>
<dbReference type="AlphaFoldDB" id="A0A1V1PCA4"/>
<dbReference type="Gene3D" id="3.40.50.300">
    <property type="entry name" value="P-loop containing nucleotide triphosphate hydrolases"/>
    <property type="match status" value="1"/>
</dbReference>
<dbReference type="Pfam" id="PF01656">
    <property type="entry name" value="CbiA"/>
    <property type="match status" value="1"/>
</dbReference>
<organism evidence="4 5">
    <name type="scientific">Candidatus Magnetoglobus multicellularis str. Araruama</name>
    <dbReference type="NCBI Taxonomy" id="890399"/>
    <lineage>
        <taxon>Bacteria</taxon>
        <taxon>Pseudomonadati</taxon>
        <taxon>Thermodesulfobacteriota</taxon>
        <taxon>Desulfobacteria</taxon>
        <taxon>Desulfobacterales</taxon>
        <taxon>Desulfobacteraceae</taxon>
        <taxon>Candidatus Magnetoglobus</taxon>
    </lineage>
</organism>
<evidence type="ECO:0000256" key="2">
    <source>
        <dbReference type="ARBA" id="ARBA00022840"/>
    </source>
</evidence>
<dbReference type="InterPro" id="IPR002586">
    <property type="entry name" value="CobQ/CobB/MinD/ParA_Nub-bd_dom"/>
</dbReference>
<name>A0A1V1PCA4_9BACT</name>
<protein>
    <submittedName>
        <fullName evidence="4">CO dehydrogenase maturation factor</fullName>
    </submittedName>
</protein>
<evidence type="ECO:0000259" key="3">
    <source>
        <dbReference type="Pfam" id="PF01656"/>
    </source>
</evidence>
<dbReference type="GO" id="GO:0005524">
    <property type="term" value="F:ATP binding"/>
    <property type="evidence" value="ECO:0007669"/>
    <property type="project" value="UniProtKB-KW"/>
</dbReference>
<keyword evidence="2" id="KW-0067">ATP-binding</keyword>
<dbReference type="PIRSF" id="PIRSF005647">
    <property type="entry name" value="CooC"/>
    <property type="match status" value="1"/>
</dbReference>
<proteinExistence type="predicted"/>
<dbReference type="GO" id="GO:0016887">
    <property type="term" value="F:ATP hydrolysis activity"/>
    <property type="evidence" value="ECO:0007669"/>
    <property type="project" value="TreeGrafter"/>
</dbReference>
<evidence type="ECO:0000256" key="1">
    <source>
        <dbReference type="ARBA" id="ARBA00022741"/>
    </source>
</evidence>
<evidence type="ECO:0000313" key="4">
    <source>
        <dbReference type="EMBL" id="ETR72394.1"/>
    </source>
</evidence>
<dbReference type="InterPro" id="IPR014433">
    <property type="entry name" value="CooC"/>
</dbReference>
<accession>A0A1V1PCA4</accession>
<comment type="caution">
    <text evidence="4">The sequence shown here is derived from an EMBL/GenBank/DDBJ whole genome shotgun (WGS) entry which is preliminary data.</text>
</comment>
<dbReference type="InterPro" id="IPR027417">
    <property type="entry name" value="P-loop_NTPase"/>
</dbReference>
<dbReference type="GO" id="GO:0009898">
    <property type="term" value="C:cytoplasmic side of plasma membrane"/>
    <property type="evidence" value="ECO:0007669"/>
    <property type="project" value="TreeGrafter"/>
</dbReference>
<dbReference type="SUPFAM" id="SSF52540">
    <property type="entry name" value="P-loop containing nucleoside triphosphate hydrolases"/>
    <property type="match status" value="1"/>
</dbReference>
<keyword evidence="1" id="KW-0547">Nucleotide-binding</keyword>
<dbReference type="InterPro" id="IPR050625">
    <property type="entry name" value="ParA/MinD_ATPase"/>
</dbReference>
<reference evidence="5" key="1">
    <citation type="submission" date="2012-11" db="EMBL/GenBank/DDBJ databases">
        <authorList>
            <person name="Lucero-Rivera Y.E."/>
            <person name="Tovar-Ramirez D."/>
        </authorList>
    </citation>
    <scope>NUCLEOTIDE SEQUENCE [LARGE SCALE GENOMIC DNA]</scope>
    <source>
        <strain evidence="5">Araruama</strain>
    </source>
</reference>
<gene>
    <name evidence="4" type="ORF">OMM_01755</name>
</gene>
<sequence length="251" mass="27317">MKPYSIALAGKGGTGKTTLAGMLVKYLIHKDKTPVLAVDADSNANFNDVLGVKIAGTLGDAREAMKKGDVPHGMTKDVFMSMKMQEAVVETKHYDLIVMGRPEGAGCYCAANTLLTNFLDKLTDNYPYMIMDNEAGMEHISRLTTRNVDILMLVSDGSVRGVTAAVRIYELAKSLHIGMAKSFLVINRAKNAPSDTILKIIQDADISYAGYLPADDTIYDYDMDGKATIDLPTDSAFVQAVFDVFDQQLNV</sequence>
<dbReference type="PANTHER" id="PTHR43384">
    <property type="entry name" value="SEPTUM SITE-DETERMINING PROTEIN MIND HOMOLOG, CHLOROPLASTIC-RELATED"/>
    <property type="match status" value="1"/>
</dbReference>
<dbReference type="EMBL" id="ATBP01000152">
    <property type="protein sequence ID" value="ETR72394.1"/>
    <property type="molecule type" value="Genomic_DNA"/>
</dbReference>
<dbReference type="GO" id="GO:0051782">
    <property type="term" value="P:negative regulation of cell division"/>
    <property type="evidence" value="ECO:0007669"/>
    <property type="project" value="TreeGrafter"/>
</dbReference>